<dbReference type="InterPro" id="IPR036097">
    <property type="entry name" value="HisK_dim/P_sf"/>
</dbReference>
<keyword evidence="13" id="KW-0902">Two-component regulatory system</keyword>
<evidence type="ECO:0000256" key="1">
    <source>
        <dbReference type="ARBA" id="ARBA00000085"/>
    </source>
</evidence>
<name>A0A2P7B589_9HYPH</name>
<dbReference type="Pfam" id="PF00512">
    <property type="entry name" value="HisKA"/>
    <property type="match status" value="1"/>
</dbReference>
<feature type="domain" description="Histidine kinase" evidence="17">
    <location>
        <begin position="280"/>
        <end position="478"/>
    </location>
</feature>
<dbReference type="Pfam" id="PF02518">
    <property type="entry name" value="HATPase_c"/>
    <property type="match status" value="1"/>
</dbReference>
<evidence type="ECO:0000256" key="7">
    <source>
        <dbReference type="ARBA" id="ARBA00022679"/>
    </source>
</evidence>
<dbReference type="AlphaFoldDB" id="A0A2P7B589"/>
<accession>A0A2P7B589</accession>
<dbReference type="CDD" id="cd00082">
    <property type="entry name" value="HisKA"/>
    <property type="match status" value="1"/>
</dbReference>
<dbReference type="GO" id="GO:0005524">
    <property type="term" value="F:ATP binding"/>
    <property type="evidence" value="ECO:0007669"/>
    <property type="project" value="UniProtKB-KW"/>
</dbReference>
<feature type="domain" description="HAMP" evidence="18">
    <location>
        <begin position="220"/>
        <end position="272"/>
    </location>
</feature>
<keyword evidence="4" id="KW-1003">Cell membrane</keyword>
<sequence>MTRWWKRSLAAQFICFMLLALAVSQALGFLVSWDERGKALQAAAKGEFFSRTASLATLLETIPTTFRNDVLDASGTAYSRFWVSSQDPLDANAWRREAWGQLSKPLPNTKALKIKPPAGTTTPDIPLPPQQEPSPLQAVAAQSDSWTKLTPRVWSISQPAKFLYLGHSNGMGLAVQLSDGTWLNTAYAKAVPNSIWNVQSLFSVGITAIILSLIGVIVARQIASPMRRLAVAAEALGRGENVSPLPESGPDDIRQTAEAFNRMQSRLHRFVDDRTRMLAAMGHDLRTPLTSLRLRAEFVTDPDVQQRMLATIDEMQTMTEAALAFAREEATVENTRAMNISALVESICDDLAELGQDVTFLEGEKIVYRCRPDALRRAFRNLIENAVRYGDRARVSVRKRQGGIDVIIEDDGPGIPEAAFEEVFAPFFRLEQSRNRETGGVGLGLSIARAIIHHHGGEIKLVNRSNGLRVEVALPAAG</sequence>
<dbReference type="InterPro" id="IPR003594">
    <property type="entry name" value="HATPase_dom"/>
</dbReference>
<evidence type="ECO:0000256" key="10">
    <source>
        <dbReference type="ARBA" id="ARBA00022777"/>
    </source>
</evidence>
<comment type="catalytic activity">
    <reaction evidence="1">
        <text>ATP + protein L-histidine = ADP + protein N-phospho-L-histidine.</text>
        <dbReference type="EC" id="2.7.13.3"/>
    </reaction>
</comment>
<comment type="caution">
    <text evidence="19">The sequence shown here is derived from an EMBL/GenBank/DDBJ whole genome shotgun (WGS) entry which is preliminary data.</text>
</comment>
<dbReference type="Proteomes" id="UP000241764">
    <property type="component" value="Unassembled WGS sequence"/>
</dbReference>
<keyword evidence="14 16" id="KW-0472">Membrane</keyword>
<comment type="subcellular location">
    <subcellularLocation>
        <location evidence="2">Cell inner membrane</location>
        <topology evidence="2">Multi-pass membrane protein</topology>
    </subcellularLocation>
</comment>
<keyword evidence="6" id="KW-0597">Phosphoprotein</keyword>
<keyword evidence="9" id="KW-0547">Nucleotide-binding</keyword>
<keyword evidence="7" id="KW-0808">Transferase</keyword>
<keyword evidence="10 19" id="KW-0418">Kinase</keyword>
<dbReference type="InterPro" id="IPR004358">
    <property type="entry name" value="Sig_transdc_His_kin-like_C"/>
</dbReference>
<dbReference type="InterPro" id="IPR050980">
    <property type="entry name" value="2C_sensor_his_kinase"/>
</dbReference>
<dbReference type="PRINTS" id="PR00344">
    <property type="entry name" value="BCTRLSENSOR"/>
</dbReference>
<dbReference type="PANTHER" id="PTHR44936">
    <property type="entry name" value="SENSOR PROTEIN CREC"/>
    <property type="match status" value="1"/>
</dbReference>
<organism evidence="19 20">
    <name type="scientific">Phyllobacterium sophorae</name>
    <dbReference type="NCBI Taxonomy" id="1520277"/>
    <lineage>
        <taxon>Bacteria</taxon>
        <taxon>Pseudomonadati</taxon>
        <taxon>Pseudomonadota</taxon>
        <taxon>Alphaproteobacteria</taxon>
        <taxon>Hyphomicrobiales</taxon>
        <taxon>Phyllobacteriaceae</taxon>
        <taxon>Phyllobacterium</taxon>
    </lineage>
</organism>
<keyword evidence="11" id="KW-0067">ATP-binding</keyword>
<proteinExistence type="predicted"/>
<evidence type="ECO:0000256" key="3">
    <source>
        <dbReference type="ARBA" id="ARBA00012438"/>
    </source>
</evidence>
<dbReference type="SMART" id="SM00304">
    <property type="entry name" value="HAMP"/>
    <property type="match status" value="1"/>
</dbReference>
<dbReference type="SUPFAM" id="SSF47384">
    <property type="entry name" value="Homodimeric domain of signal transducing histidine kinase"/>
    <property type="match status" value="1"/>
</dbReference>
<dbReference type="CDD" id="cd06225">
    <property type="entry name" value="HAMP"/>
    <property type="match status" value="1"/>
</dbReference>
<dbReference type="GO" id="GO:0005886">
    <property type="term" value="C:plasma membrane"/>
    <property type="evidence" value="ECO:0007669"/>
    <property type="project" value="UniProtKB-SubCell"/>
</dbReference>
<feature type="transmembrane region" description="Helical" evidence="16">
    <location>
        <begin position="201"/>
        <end position="219"/>
    </location>
</feature>
<evidence type="ECO:0000259" key="17">
    <source>
        <dbReference type="PROSITE" id="PS50109"/>
    </source>
</evidence>
<evidence type="ECO:0000256" key="11">
    <source>
        <dbReference type="ARBA" id="ARBA00022840"/>
    </source>
</evidence>
<evidence type="ECO:0000256" key="12">
    <source>
        <dbReference type="ARBA" id="ARBA00022989"/>
    </source>
</evidence>
<evidence type="ECO:0000256" key="14">
    <source>
        <dbReference type="ARBA" id="ARBA00023136"/>
    </source>
</evidence>
<evidence type="ECO:0000256" key="8">
    <source>
        <dbReference type="ARBA" id="ARBA00022692"/>
    </source>
</evidence>
<dbReference type="InterPro" id="IPR005467">
    <property type="entry name" value="His_kinase_dom"/>
</dbReference>
<dbReference type="OrthoDB" id="9804645at2"/>
<dbReference type="Pfam" id="PF00672">
    <property type="entry name" value="HAMP"/>
    <property type="match status" value="1"/>
</dbReference>
<dbReference type="RefSeq" id="WP_106666307.1">
    <property type="nucleotide sequence ID" value="NZ_PGGM01000012.1"/>
</dbReference>
<dbReference type="GO" id="GO:0000155">
    <property type="term" value="F:phosphorelay sensor kinase activity"/>
    <property type="evidence" value="ECO:0007669"/>
    <property type="project" value="InterPro"/>
</dbReference>
<dbReference type="SMART" id="SM00388">
    <property type="entry name" value="HisKA"/>
    <property type="match status" value="1"/>
</dbReference>
<evidence type="ECO:0000256" key="4">
    <source>
        <dbReference type="ARBA" id="ARBA00022475"/>
    </source>
</evidence>
<evidence type="ECO:0000256" key="5">
    <source>
        <dbReference type="ARBA" id="ARBA00022519"/>
    </source>
</evidence>
<dbReference type="SUPFAM" id="SSF55874">
    <property type="entry name" value="ATPase domain of HSP90 chaperone/DNA topoisomerase II/histidine kinase"/>
    <property type="match status" value="1"/>
</dbReference>
<evidence type="ECO:0000256" key="16">
    <source>
        <dbReference type="SAM" id="Phobius"/>
    </source>
</evidence>
<evidence type="ECO:0000256" key="9">
    <source>
        <dbReference type="ARBA" id="ARBA00022741"/>
    </source>
</evidence>
<dbReference type="InterPro" id="IPR003661">
    <property type="entry name" value="HisK_dim/P_dom"/>
</dbReference>
<dbReference type="Gene3D" id="1.10.8.500">
    <property type="entry name" value="HAMP domain in histidine kinase"/>
    <property type="match status" value="1"/>
</dbReference>
<dbReference type="EMBL" id="PGGM01000012">
    <property type="protein sequence ID" value="PSH61631.1"/>
    <property type="molecule type" value="Genomic_DNA"/>
</dbReference>
<dbReference type="SUPFAM" id="SSF158472">
    <property type="entry name" value="HAMP domain-like"/>
    <property type="match status" value="1"/>
</dbReference>
<evidence type="ECO:0000259" key="18">
    <source>
        <dbReference type="PROSITE" id="PS50885"/>
    </source>
</evidence>
<keyword evidence="5" id="KW-0997">Cell inner membrane</keyword>
<dbReference type="SMART" id="SM00387">
    <property type="entry name" value="HATPase_c"/>
    <property type="match status" value="1"/>
</dbReference>
<dbReference type="PANTHER" id="PTHR44936:SF5">
    <property type="entry name" value="SENSOR HISTIDINE KINASE ENVZ"/>
    <property type="match status" value="1"/>
</dbReference>
<dbReference type="Gene3D" id="1.10.287.130">
    <property type="match status" value="1"/>
</dbReference>
<dbReference type="EC" id="2.7.13.3" evidence="3"/>
<evidence type="ECO:0000313" key="19">
    <source>
        <dbReference type="EMBL" id="PSH61631.1"/>
    </source>
</evidence>
<evidence type="ECO:0000256" key="15">
    <source>
        <dbReference type="SAM" id="MobiDB-lite"/>
    </source>
</evidence>
<keyword evidence="20" id="KW-1185">Reference proteome</keyword>
<dbReference type="PROSITE" id="PS50885">
    <property type="entry name" value="HAMP"/>
    <property type="match status" value="1"/>
</dbReference>
<reference evidence="20" key="1">
    <citation type="submission" date="2017-11" db="EMBL/GenBank/DDBJ databases">
        <authorList>
            <person name="Kuznetsova I."/>
            <person name="Sazanova A."/>
            <person name="Chirak E."/>
            <person name="Safronova V."/>
            <person name="Willems A."/>
        </authorList>
    </citation>
    <scope>NUCLEOTIDE SEQUENCE [LARGE SCALE GENOMIC DNA]</scope>
    <source>
        <strain evidence="20">CCBAU 03422</strain>
    </source>
</reference>
<keyword evidence="8 16" id="KW-0812">Transmembrane</keyword>
<dbReference type="PROSITE" id="PS50109">
    <property type="entry name" value="HIS_KIN"/>
    <property type="match status" value="1"/>
</dbReference>
<gene>
    <name evidence="19" type="ORF">CU103_22760</name>
</gene>
<evidence type="ECO:0000256" key="6">
    <source>
        <dbReference type="ARBA" id="ARBA00022553"/>
    </source>
</evidence>
<evidence type="ECO:0000256" key="2">
    <source>
        <dbReference type="ARBA" id="ARBA00004429"/>
    </source>
</evidence>
<evidence type="ECO:0000256" key="13">
    <source>
        <dbReference type="ARBA" id="ARBA00023012"/>
    </source>
</evidence>
<evidence type="ECO:0000313" key="20">
    <source>
        <dbReference type="Proteomes" id="UP000241764"/>
    </source>
</evidence>
<dbReference type="Gene3D" id="3.30.565.10">
    <property type="entry name" value="Histidine kinase-like ATPase, C-terminal domain"/>
    <property type="match status" value="1"/>
</dbReference>
<feature type="region of interest" description="Disordered" evidence="15">
    <location>
        <begin position="107"/>
        <end position="134"/>
    </location>
</feature>
<dbReference type="InterPro" id="IPR003660">
    <property type="entry name" value="HAMP_dom"/>
</dbReference>
<dbReference type="InterPro" id="IPR036890">
    <property type="entry name" value="HATPase_C_sf"/>
</dbReference>
<protein>
    <recommendedName>
        <fullName evidence="3">histidine kinase</fullName>
        <ecNumber evidence="3">2.7.13.3</ecNumber>
    </recommendedName>
</protein>
<keyword evidence="12 16" id="KW-1133">Transmembrane helix</keyword>